<sequence>MADKLSIIGEEMKVIRRDLHKTPEIGLNEHKTSNYIIEKLKKYGYNIERVAGTGVVAYKKGTALKKAIAFRADIDGLRVKEKTGVDYSSREDGMMHACGHDGHMAILLGLANYLSDFELNRDIVFLFQPAEEGPGGAEIIVREGVLKKYNVEYIFGLHILPDLEQGKIGVAPGPMMAQTGEFDIKITSKGGHGAMPHTAIDSIYIASQIINNYQSIISRNIEPIEGCVLTIGKIEGGRARNIIADNVRLEGTIRAFSTEVYNKIKERMAEINFGLEKMFNVNIDMEIEDMYPPVVNDYKLFEIFKDIFKDTVEIIKPMMISEDFSYYQREIPGLFFMLGSRNEKKGYIHPLHSCYFNFDEEILKIGLDAYLRICKYFGVISDY</sequence>
<dbReference type="NCBIfam" id="TIGR01891">
    <property type="entry name" value="amidohydrolases"/>
    <property type="match status" value="1"/>
</dbReference>
<dbReference type="Proteomes" id="UP000183967">
    <property type="component" value="Unassembled WGS sequence"/>
</dbReference>
<organism evidence="4 5">
    <name type="scientific">Caloranaerobacter azorensis DSM 13643</name>
    <dbReference type="NCBI Taxonomy" id="1121264"/>
    <lineage>
        <taxon>Bacteria</taxon>
        <taxon>Bacillati</taxon>
        <taxon>Bacillota</taxon>
        <taxon>Tissierellia</taxon>
        <taxon>Tissierellales</taxon>
        <taxon>Thermohalobacteraceae</taxon>
        <taxon>Caloranaerobacter</taxon>
    </lineage>
</organism>
<feature type="binding site" evidence="2">
    <location>
        <position position="100"/>
    </location>
    <ligand>
        <name>Mn(2+)</name>
        <dbReference type="ChEBI" id="CHEBI:29035"/>
        <label>2</label>
    </ligand>
</feature>
<reference evidence="5" key="1">
    <citation type="submission" date="2016-11" db="EMBL/GenBank/DDBJ databases">
        <authorList>
            <person name="Varghese N."/>
            <person name="Submissions S."/>
        </authorList>
    </citation>
    <scope>NUCLEOTIDE SEQUENCE [LARGE SCALE GENOMIC DNA]</scope>
    <source>
        <strain evidence="5">DSM 13643</strain>
    </source>
</reference>
<dbReference type="AlphaFoldDB" id="A0A1M5RBH8"/>
<dbReference type="InterPro" id="IPR002933">
    <property type="entry name" value="Peptidase_M20"/>
</dbReference>
<dbReference type="PANTHER" id="PTHR11014:SF63">
    <property type="entry name" value="METALLOPEPTIDASE, PUTATIVE (AFU_ORTHOLOGUE AFUA_6G09600)-RELATED"/>
    <property type="match status" value="1"/>
</dbReference>
<evidence type="ECO:0000259" key="3">
    <source>
        <dbReference type="Pfam" id="PF07687"/>
    </source>
</evidence>
<comment type="cofactor">
    <cofactor evidence="2">
        <name>Mn(2+)</name>
        <dbReference type="ChEBI" id="CHEBI:29035"/>
    </cofactor>
    <text evidence="2">The Mn(2+) ion enhances activity.</text>
</comment>
<dbReference type="InterPro" id="IPR036264">
    <property type="entry name" value="Bact_exopeptidase_dim_dom"/>
</dbReference>
<protein>
    <submittedName>
        <fullName evidence="4">Hippurate hydrolase</fullName>
    </submittedName>
</protein>
<evidence type="ECO:0000313" key="4">
    <source>
        <dbReference type="EMBL" id="SHH23470.1"/>
    </source>
</evidence>
<dbReference type="Gene3D" id="3.40.630.10">
    <property type="entry name" value="Zn peptidases"/>
    <property type="match status" value="1"/>
</dbReference>
<dbReference type="FunFam" id="3.30.70.360:FF:000001">
    <property type="entry name" value="N-acetyldiaminopimelate deacetylase"/>
    <property type="match status" value="1"/>
</dbReference>
<gene>
    <name evidence="4" type="ORF">SAMN02745135_00154</name>
</gene>
<dbReference type="Pfam" id="PF01546">
    <property type="entry name" value="Peptidase_M20"/>
    <property type="match status" value="1"/>
</dbReference>
<keyword evidence="5" id="KW-1185">Reference proteome</keyword>
<dbReference type="PANTHER" id="PTHR11014">
    <property type="entry name" value="PEPTIDASE M20 FAMILY MEMBER"/>
    <property type="match status" value="1"/>
</dbReference>
<feature type="binding site" evidence="2">
    <location>
        <position position="158"/>
    </location>
    <ligand>
        <name>Mn(2+)</name>
        <dbReference type="ChEBI" id="CHEBI:29035"/>
        <label>2</label>
    </ligand>
</feature>
<name>A0A1M5RBH8_9FIRM</name>
<dbReference type="PIRSF" id="PIRSF005962">
    <property type="entry name" value="Pept_M20D_amidohydro"/>
    <property type="match status" value="1"/>
</dbReference>
<dbReference type="GO" id="GO:0046872">
    <property type="term" value="F:metal ion binding"/>
    <property type="evidence" value="ECO:0007669"/>
    <property type="project" value="UniProtKB-KW"/>
</dbReference>
<keyword evidence="2" id="KW-0479">Metal-binding</keyword>
<dbReference type="GO" id="GO:0019877">
    <property type="term" value="P:diaminopimelate biosynthetic process"/>
    <property type="evidence" value="ECO:0007669"/>
    <property type="project" value="UniProtKB-ARBA"/>
</dbReference>
<dbReference type="OrthoDB" id="9776731at2"/>
<feature type="domain" description="Peptidase M20 dimerisation" evidence="3">
    <location>
        <begin position="181"/>
        <end position="271"/>
    </location>
</feature>
<accession>A0A1M5RBH8</accession>
<evidence type="ECO:0000313" key="5">
    <source>
        <dbReference type="Proteomes" id="UP000183967"/>
    </source>
</evidence>
<dbReference type="Gene3D" id="3.30.70.360">
    <property type="match status" value="1"/>
</dbReference>
<feature type="binding site" evidence="2">
    <location>
        <position position="98"/>
    </location>
    <ligand>
        <name>Mn(2+)</name>
        <dbReference type="ChEBI" id="CHEBI:29035"/>
        <label>2</label>
    </ligand>
</feature>
<feature type="binding site" evidence="2">
    <location>
        <position position="352"/>
    </location>
    <ligand>
        <name>Mn(2+)</name>
        <dbReference type="ChEBI" id="CHEBI:29035"/>
        <label>2</label>
    </ligand>
</feature>
<keyword evidence="2" id="KW-0464">Manganese</keyword>
<feature type="binding site" evidence="2">
    <location>
        <position position="132"/>
    </location>
    <ligand>
        <name>Mn(2+)</name>
        <dbReference type="ChEBI" id="CHEBI:29035"/>
        <label>2</label>
    </ligand>
</feature>
<evidence type="ECO:0000256" key="2">
    <source>
        <dbReference type="PIRSR" id="PIRSR005962-1"/>
    </source>
</evidence>
<dbReference type="Pfam" id="PF07687">
    <property type="entry name" value="M20_dimer"/>
    <property type="match status" value="1"/>
</dbReference>
<dbReference type="SUPFAM" id="SSF55031">
    <property type="entry name" value="Bacterial exopeptidase dimerisation domain"/>
    <property type="match status" value="1"/>
</dbReference>
<dbReference type="CDD" id="cd03886">
    <property type="entry name" value="M20_Acy1"/>
    <property type="match status" value="1"/>
</dbReference>
<dbReference type="RefSeq" id="WP_073194625.1">
    <property type="nucleotide sequence ID" value="NZ_FQXO01000005.1"/>
</dbReference>
<dbReference type="InterPro" id="IPR017439">
    <property type="entry name" value="Amidohydrolase"/>
</dbReference>
<dbReference type="SUPFAM" id="SSF53187">
    <property type="entry name" value="Zn-dependent exopeptidases"/>
    <property type="match status" value="1"/>
</dbReference>
<dbReference type="EMBL" id="FQXO01000005">
    <property type="protein sequence ID" value="SHH23470.1"/>
    <property type="molecule type" value="Genomic_DNA"/>
</dbReference>
<keyword evidence="1 4" id="KW-0378">Hydrolase</keyword>
<evidence type="ECO:0000256" key="1">
    <source>
        <dbReference type="ARBA" id="ARBA00022801"/>
    </source>
</evidence>
<proteinExistence type="predicted"/>
<dbReference type="GO" id="GO:0050118">
    <property type="term" value="F:N-acetyldiaminopimelate deacetylase activity"/>
    <property type="evidence" value="ECO:0007669"/>
    <property type="project" value="UniProtKB-ARBA"/>
</dbReference>
<dbReference type="InterPro" id="IPR011650">
    <property type="entry name" value="Peptidase_M20_dimer"/>
</dbReference>